<keyword evidence="2" id="KW-0812">Transmembrane</keyword>
<dbReference type="Pfam" id="PF07679">
    <property type="entry name" value="I-set"/>
    <property type="match status" value="1"/>
</dbReference>
<dbReference type="SMART" id="SM00409">
    <property type="entry name" value="IG"/>
    <property type="match status" value="1"/>
</dbReference>
<dbReference type="PANTHER" id="PTHR44170:SF56">
    <property type="entry name" value="FIBRONECTIN TYPE-III DOMAIN-CONTAINING PROTEIN"/>
    <property type="match status" value="1"/>
</dbReference>
<dbReference type="GO" id="GO:0098609">
    <property type="term" value="P:cell-cell adhesion"/>
    <property type="evidence" value="ECO:0007669"/>
    <property type="project" value="TreeGrafter"/>
</dbReference>
<keyword evidence="6" id="KW-1133">Transmembrane helix</keyword>
<gene>
    <name evidence="12" type="ORF">g.1569</name>
</gene>
<feature type="domain" description="Fibronectin type-III" evidence="11">
    <location>
        <begin position="320"/>
        <end position="420"/>
    </location>
</feature>
<dbReference type="SUPFAM" id="SSF48726">
    <property type="entry name" value="Immunoglobulin"/>
    <property type="match status" value="1"/>
</dbReference>
<evidence type="ECO:0000256" key="4">
    <source>
        <dbReference type="ARBA" id="ARBA00022737"/>
    </source>
</evidence>
<dbReference type="FunFam" id="2.60.40.10:FF:000028">
    <property type="entry name" value="Neuronal cell adhesion molecule"/>
    <property type="match status" value="1"/>
</dbReference>
<dbReference type="FunFam" id="2.60.40.10:FF:000032">
    <property type="entry name" value="palladin isoform X1"/>
    <property type="match status" value="1"/>
</dbReference>
<dbReference type="PANTHER" id="PTHR44170">
    <property type="entry name" value="PROTEIN SIDEKICK"/>
    <property type="match status" value="1"/>
</dbReference>
<evidence type="ECO:0000256" key="7">
    <source>
        <dbReference type="ARBA" id="ARBA00023136"/>
    </source>
</evidence>
<keyword evidence="9" id="KW-0393">Immunoglobulin domain</keyword>
<dbReference type="FunFam" id="2.60.40.10:FF:000093">
    <property type="entry name" value="Down syndrome cell adhesion molecule, isoform B"/>
    <property type="match status" value="1"/>
</dbReference>
<dbReference type="InterPro" id="IPR036179">
    <property type="entry name" value="Ig-like_dom_sf"/>
</dbReference>
<comment type="subcellular location">
    <subcellularLocation>
        <location evidence="1">Membrane</location>
    </subcellularLocation>
</comment>
<dbReference type="GO" id="GO:0030154">
    <property type="term" value="P:cell differentiation"/>
    <property type="evidence" value="ECO:0007669"/>
    <property type="project" value="UniProtKB-ARBA"/>
</dbReference>
<organism evidence="12">
    <name type="scientific">Clastoptera arizonana</name>
    <name type="common">Arizona spittle bug</name>
    <dbReference type="NCBI Taxonomy" id="38151"/>
    <lineage>
        <taxon>Eukaryota</taxon>
        <taxon>Metazoa</taxon>
        <taxon>Ecdysozoa</taxon>
        <taxon>Arthropoda</taxon>
        <taxon>Hexapoda</taxon>
        <taxon>Insecta</taxon>
        <taxon>Pterygota</taxon>
        <taxon>Neoptera</taxon>
        <taxon>Paraneoptera</taxon>
        <taxon>Hemiptera</taxon>
        <taxon>Auchenorrhyncha</taxon>
        <taxon>Cercopoidea</taxon>
        <taxon>Clastopteridae</taxon>
        <taxon>Clastoptera</taxon>
    </lineage>
</organism>
<dbReference type="InterPro" id="IPR007110">
    <property type="entry name" value="Ig-like_dom"/>
</dbReference>
<feature type="non-terminal residue" evidence="12">
    <location>
        <position position="1"/>
    </location>
</feature>
<feature type="domain" description="Fibronectin type-III" evidence="11">
    <location>
        <begin position="116"/>
        <end position="208"/>
    </location>
</feature>
<accession>A0A1B6CJ21</accession>
<evidence type="ECO:0000256" key="9">
    <source>
        <dbReference type="ARBA" id="ARBA00023319"/>
    </source>
</evidence>
<dbReference type="InterPro" id="IPR036116">
    <property type="entry name" value="FN3_sf"/>
</dbReference>
<evidence type="ECO:0000313" key="12">
    <source>
        <dbReference type="EMBL" id="JAS13391.1"/>
    </source>
</evidence>
<evidence type="ECO:0008006" key="13">
    <source>
        <dbReference type="Google" id="ProtNLM"/>
    </source>
</evidence>
<evidence type="ECO:0000256" key="5">
    <source>
        <dbReference type="ARBA" id="ARBA00022889"/>
    </source>
</evidence>
<dbReference type="PROSITE" id="PS50835">
    <property type="entry name" value="IG_LIKE"/>
    <property type="match status" value="1"/>
</dbReference>
<dbReference type="EMBL" id="GEDC01023907">
    <property type="protein sequence ID" value="JAS13391.1"/>
    <property type="molecule type" value="Transcribed_RNA"/>
</dbReference>
<dbReference type="SMART" id="SM00060">
    <property type="entry name" value="FN3"/>
    <property type="match status" value="3"/>
</dbReference>
<dbReference type="InterPro" id="IPR003598">
    <property type="entry name" value="Ig_sub2"/>
</dbReference>
<feature type="non-terminal residue" evidence="12">
    <location>
        <position position="435"/>
    </location>
</feature>
<keyword evidence="7" id="KW-0472">Membrane</keyword>
<dbReference type="SMART" id="SM00408">
    <property type="entry name" value="IGc2"/>
    <property type="match status" value="1"/>
</dbReference>
<evidence type="ECO:0000256" key="1">
    <source>
        <dbReference type="ARBA" id="ARBA00004370"/>
    </source>
</evidence>
<dbReference type="GO" id="GO:0009653">
    <property type="term" value="P:anatomical structure morphogenesis"/>
    <property type="evidence" value="ECO:0007669"/>
    <property type="project" value="UniProtKB-ARBA"/>
</dbReference>
<dbReference type="GO" id="GO:0016020">
    <property type="term" value="C:membrane"/>
    <property type="evidence" value="ECO:0007669"/>
    <property type="project" value="UniProtKB-SubCell"/>
</dbReference>
<evidence type="ECO:0000259" key="11">
    <source>
        <dbReference type="PROSITE" id="PS50853"/>
    </source>
</evidence>
<dbReference type="SUPFAM" id="SSF49265">
    <property type="entry name" value="Fibronectin type III"/>
    <property type="match status" value="2"/>
</dbReference>
<protein>
    <recommendedName>
        <fullName evidence="13">Down syndrome cell adhesion molecule</fullName>
    </recommendedName>
</protein>
<name>A0A1B6CJ21_9HEMI</name>
<dbReference type="AlphaFoldDB" id="A0A1B6CJ21"/>
<dbReference type="InterPro" id="IPR003961">
    <property type="entry name" value="FN3_dom"/>
</dbReference>
<evidence type="ECO:0000256" key="6">
    <source>
        <dbReference type="ARBA" id="ARBA00022989"/>
    </source>
</evidence>
<keyword evidence="5" id="KW-0130">Cell adhesion</keyword>
<evidence type="ECO:0000256" key="2">
    <source>
        <dbReference type="ARBA" id="ARBA00022692"/>
    </source>
</evidence>
<keyword evidence="4" id="KW-0677">Repeat</keyword>
<evidence type="ECO:0000259" key="10">
    <source>
        <dbReference type="PROSITE" id="PS50835"/>
    </source>
</evidence>
<dbReference type="InterPro" id="IPR013098">
    <property type="entry name" value="Ig_I-set"/>
</dbReference>
<keyword evidence="8" id="KW-1015">Disulfide bond</keyword>
<keyword evidence="3" id="KW-0732">Signal</keyword>
<dbReference type="InterPro" id="IPR013783">
    <property type="entry name" value="Ig-like_fold"/>
</dbReference>
<evidence type="ECO:0000256" key="8">
    <source>
        <dbReference type="ARBA" id="ARBA00023157"/>
    </source>
</evidence>
<sequence>GAGLSAVIFLTVNALPRFLSPARKEVVHHGGTANLQCRAQGDIPMTVSWRREGMPLPLYNMRYQIKVTNIDDSVSSQLTIHQSKLTDSGKYVCIATNPFGRDEIAVYLSVQDVPEPPRDVHIVECNSRSVKLSWTEPLDNNSPIWYYAVSYTRDQDIWPDIPESGEADAHTRLKDLHPSTIYHIRVIAVNQLGPSPPSTIVSITTDPEEPSGPPLDVTTTAVGPNSIQVFWSPPHLENRNGPILGYYIGIKQTSGVHEGRFNFSTLHTSVSDMQPQPYTITDLHSYTQYKVTVQAFNSVGASPTSKEVTVTTHQAPPGGAPGELSCSSLTSTSLRLNWNAPPSSTHNGILQGYRIFYRRLPPPNDFLYENEEELSHEVDEKSAVLLNLQKYSNYSVRVAAFTSAGVGVKSDPVYCHTAQDIAGAPTGIRCALSGP</sequence>
<dbReference type="InterPro" id="IPR003599">
    <property type="entry name" value="Ig_sub"/>
</dbReference>
<dbReference type="GO" id="GO:0048731">
    <property type="term" value="P:system development"/>
    <property type="evidence" value="ECO:0007669"/>
    <property type="project" value="UniProtKB-ARBA"/>
</dbReference>
<dbReference type="CDD" id="cd00063">
    <property type="entry name" value="FN3"/>
    <property type="match status" value="3"/>
</dbReference>
<dbReference type="Pfam" id="PF00041">
    <property type="entry name" value="fn3"/>
    <property type="match status" value="3"/>
</dbReference>
<evidence type="ECO:0000256" key="3">
    <source>
        <dbReference type="ARBA" id="ARBA00022729"/>
    </source>
</evidence>
<reference evidence="12" key="1">
    <citation type="submission" date="2015-12" db="EMBL/GenBank/DDBJ databases">
        <title>De novo transcriptome assembly of four potential Pierce s Disease insect vectors from Arizona vineyards.</title>
        <authorList>
            <person name="Tassone E.E."/>
        </authorList>
    </citation>
    <scope>NUCLEOTIDE SEQUENCE</scope>
</reference>
<proteinExistence type="predicted"/>
<feature type="domain" description="Fibronectin type-III" evidence="11">
    <location>
        <begin position="213"/>
        <end position="315"/>
    </location>
</feature>
<dbReference type="PROSITE" id="PS50853">
    <property type="entry name" value="FN3"/>
    <property type="match status" value="3"/>
</dbReference>
<feature type="domain" description="Ig-like" evidence="10">
    <location>
        <begin position="16"/>
        <end position="111"/>
    </location>
</feature>
<dbReference type="Gene3D" id="2.60.40.10">
    <property type="entry name" value="Immunoglobulins"/>
    <property type="match status" value="4"/>
</dbReference>